<keyword evidence="2" id="KW-1185">Reference proteome</keyword>
<name>A0A813CJG9_9DINO</name>
<accession>A0A813CJG9</accession>
<dbReference type="AlphaFoldDB" id="A0A813CJG9"/>
<protein>
    <submittedName>
        <fullName evidence="1">Uncharacterized protein</fullName>
    </submittedName>
</protein>
<feature type="non-terminal residue" evidence="1">
    <location>
        <position position="1"/>
    </location>
</feature>
<comment type="caution">
    <text evidence="1">The sequence shown here is derived from an EMBL/GenBank/DDBJ whole genome shotgun (WGS) entry which is preliminary data.</text>
</comment>
<dbReference type="CDD" id="cd17039">
    <property type="entry name" value="Ubl_ubiquitin_like"/>
    <property type="match status" value="1"/>
</dbReference>
<sequence length="57" mass="6560">LQEALSKALVESYGDSVLGLKRYLRHRLGVPRFRQQLTAQGESEPLLDDRKLTSYRT</sequence>
<reference evidence="1" key="1">
    <citation type="submission" date="2021-02" db="EMBL/GenBank/DDBJ databases">
        <authorList>
            <person name="Dougan E. K."/>
            <person name="Rhodes N."/>
            <person name="Thang M."/>
            <person name="Chan C."/>
        </authorList>
    </citation>
    <scope>NUCLEOTIDE SEQUENCE</scope>
</reference>
<dbReference type="EMBL" id="CAJNJA010096986">
    <property type="protein sequence ID" value="CAE7942530.1"/>
    <property type="molecule type" value="Genomic_DNA"/>
</dbReference>
<proteinExistence type="predicted"/>
<dbReference type="OrthoDB" id="432069at2759"/>
<organism evidence="1 2">
    <name type="scientific">Symbiodinium necroappetens</name>
    <dbReference type="NCBI Taxonomy" id="1628268"/>
    <lineage>
        <taxon>Eukaryota</taxon>
        <taxon>Sar</taxon>
        <taxon>Alveolata</taxon>
        <taxon>Dinophyceae</taxon>
        <taxon>Suessiales</taxon>
        <taxon>Symbiodiniaceae</taxon>
        <taxon>Symbiodinium</taxon>
    </lineage>
</organism>
<gene>
    <name evidence="1" type="ORF">SNEC2469_LOCUS34696</name>
</gene>
<dbReference type="Proteomes" id="UP000601435">
    <property type="component" value="Unassembled WGS sequence"/>
</dbReference>
<evidence type="ECO:0000313" key="1">
    <source>
        <dbReference type="EMBL" id="CAE7942530.1"/>
    </source>
</evidence>
<feature type="non-terminal residue" evidence="1">
    <location>
        <position position="57"/>
    </location>
</feature>
<evidence type="ECO:0000313" key="2">
    <source>
        <dbReference type="Proteomes" id="UP000601435"/>
    </source>
</evidence>